<protein>
    <submittedName>
        <fullName evidence="1">Uncharacterized protein</fullName>
    </submittedName>
</protein>
<comment type="caution">
    <text evidence="1">The sequence shown here is derived from an EMBL/GenBank/DDBJ whole genome shotgun (WGS) entry which is preliminary data.</text>
</comment>
<name>A0A9D7LQS4_9RHOO</name>
<dbReference type="Proteomes" id="UP000808146">
    <property type="component" value="Unassembled WGS sequence"/>
</dbReference>
<sequence length="97" mass="10843">MYPIDIPAIERQARELRAAEIQRMNGLFAERTHLLTRLAANTAAAGAHAISEMLRPLFSWDPQASSGLLPAGFAPAVRRLNDAARTLFSWNPQDRRF</sequence>
<dbReference type="EMBL" id="JADKBR010000007">
    <property type="protein sequence ID" value="MBK8890423.1"/>
    <property type="molecule type" value="Genomic_DNA"/>
</dbReference>
<evidence type="ECO:0000313" key="2">
    <source>
        <dbReference type="Proteomes" id="UP000808146"/>
    </source>
</evidence>
<dbReference type="AlphaFoldDB" id="A0A9D7LQS4"/>
<evidence type="ECO:0000313" key="1">
    <source>
        <dbReference type="EMBL" id="MBK8890423.1"/>
    </source>
</evidence>
<organism evidence="1 2">
    <name type="scientific">Candidatus Dechloromonas phosphorivorans</name>
    <dbReference type="NCBI Taxonomy" id="2899244"/>
    <lineage>
        <taxon>Bacteria</taxon>
        <taxon>Pseudomonadati</taxon>
        <taxon>Pseudomonadota</taxon>
        <taxon>Betaproteobacteria</taxon>
        <taxon>Rhodocyclales</taxon>
        <taxon>Azonexaceae</taxon>
        <taxon>Dechloromonas</taxon>
    </lineage>
</organism>
<gene>
    <name evidence="1" type="ORF">IPN75_08465</name>
</gene>
<reference evidence="1" key="1">
    <citation type="submission" date="2020-10" db="EMBL/GenBank/DDBJ databases">
        <title>Connecting structure to function with the recovery of over 1000 high-quality activated sludge metagenome-assembled genomes encoding full-length rRNA genes using long-read sequencing.</title>
        <authorList>
            <person name="Singleton C.M."/>
            <person name="Petriglieri F."/>
            <person name="Kristensen J.M."/>
            <person name="Kirkegaard R.H."/>
            <person name="Michaelsen T.Y."/>
            <person name="Andersen M.H."/>
            <person name="Karst S.M."/>
            <person name="Dueholm M.S."/>
            <person name="Nielsen P.H."/>
            <person name="Albertsen M."/>
        </authorList>
    </citation>
    <scope>NUCLEOTIDE SEQUENCE</scope>
    <source>
        <strain evidence="1">OdNE_18-Q3-R46-58_BAT3C.305</strain>
    </source>
</reference>
<proteinExistence type="predicted"/>
<accession>A0A9D7LQS4</accession>